<accession>A0A8I0N008</accession>
<gene>
    <name evidence="1" type="ORF">PPEP_b0169</name>
</gene>
<organism evidence="1 2">
    <name type="scientific">Pseudoalteromonas peptidolytica F12-50-A1</name>
    <dbReference type="NCBI Taxonomy" id="1315280"/>
    <lineage>
        <taxon>Bacteria</taxon>
        <taxon>Pseudomonadati</taxon>
        <taxon>Pseudomonadota</taxon>
        <taxon>Gammaproteobacteria</taxon>
        <taxon>Alteromonadales</taxon>
        <taxon>Pseudoalteromonadaceae</taxon>
        <taxon>Pseudoalteromonas</taxon>
    </lineage>
</organism>
<sequence>MGQNGIEKSGRYIRKVIPIFLIKWSILRRENLVDNQAKILLFSCSK</sequence>
<evidence type="ECO:0000313" key="1">
    <source>
        <dbReference type="EMBL" id="MBE0348432.1"/>
    </source>
</evidence>
<evidence type="ECO:0000313" key="2">
    <source>
        <dbReference type="Proteomes" id="UP000660708"/>
    </source>
</evidence>
<reference evidence="1 2" key="1">
    <citation type="submission" date="2015-06" db="EMBL/GenBank/DDBJ databases">
        <title>Genome sequence of Pseudoalteromonas peptidolytica.</title>
        <authorList>
            <person name="Xie B.-B."/>
            <person name="Rong J.-C."/>
            <person name="Qin Q.-L."/>
            <person name="Zhang Y.-Z."/>
        </authorList>
    </citation>
    <scope>NUCLEOTIDE SEQUENCE [LARGE SCALE GENOMIC DNA]</scope>
    <source>
        <strain evidence="1 2">F12-50-A1</strain>
    </source>
</reference>
<name>A0A8I0N008_9GAMM</name>
<dbReference type="Proteomes" id="UP000660708">
    <property type="component" value="Unassembled WGS sequence"/>
</dbReference>
<keyword evidence="2" id="KW-1185">Reference proteome</keyword>
<dbReference type="AlphaFoldDB" id="A0A8I0N008"/>
<comment type="caution">
    <text evidence="1">The sequence shown here is derived from an EMBL/GenBank/DDBJ whole genome shotgun (WGS) entry which is preliminary data.</text>
</comment>
<dbReference type="EMBL" id="AQHF01000033">
    <property type="protein sequence ID" value="MBE0348432.1"/>
    <property type="molecule type" value="Genomic_DNA"/>
</dbReference>
<protein>
    <submittedName>
        <fullName evidence="1">Uncharacterized protein</fullName>
    </submittedName>
</protein>
<proteinExistence type="predicted"/>